<evidence type="ECO:0000313" key="1">
    <source>
        <dbReference type="EMBL" id="MCD1654521.1"/>
    </source>
</evidence>
<accession>A0AAE3JIS2</accession>
<protein>
    <recommendedName>
        <fullName evidence="3">Epoxyqueuosine reductase</fullName>
    </recommendedName>
</protein>
<dbReference type="EMBL" id="JAINWA010000003">
    <property type="protein sequence ID" value="MCD1654521.1"/>
    <property type="molecule type" value="Genomic_DNA"/>
</dbReference>
<dbReference type="Proteomes" id="UP001198163">
    <property type="component" value="Unassembled WGS sequence"/>
</dbReference>
<dbReference type="PANTHER" id="PTHR42827">
    <property type="entry name" value="IRON-SULFUR CLUSTER-BINDING PROTEIN-RELATED"/>
    <property type="match status" value="1"/>
</dbReference>
<keyword evidence="2" id="KW-1185">Reference proteome</keyword>
<evidence type="ECO:0000313" key="2">
    <source>
        <dbReference type="Proteomes" id="UP001198163"/>
    </source>
</evidence>
<reference evidence="1" key="1">
    <citation type="submission" date="2021-08" db="EMBL/GenBank/DDBJ databases">
        <title>Comparative analyses of Brucepasteria parasyntrophica and Teretinema zuelzerae.</title>
        <authorList>
            <person name="Song Y."/>
            <person name="Brune A."/>
        </authorList>
    </citation>
    <scope>NUCLEOTIDE SEQUENCE</scope>
    <source>
        <strain evidence="1">DSM 1903</strain>
    </source>
</reference>
<evidence type="ECO:0008006" key="3">
    <source>
        <dbReference type="Google" id="ProtNLM"/>
    </source>
</evidence>
<dbReference type="PANTHER" id="PTHR42827:SF1">
    <property type="entry name" value="IRON-SULFUR CLUSTER-BINDING PROTEIN"/>
    <property type="match status" value="1"/>
</dbReference>
<dbReference type="RefSeq" id="WP_230754858.1">
    <property type="nucleotide sequence ID" value="NZ_JAINWA010000003.1"/>
</dbReference>
<proteinExistence type="predicted"/>
<sequence>MTNRVIATICDAVEEANAGHGGEDIWKKPLVSFIDAGDPALQSLNLSVSVSHFMPRDILPGAKSVVCYFIPFTERIITSNISGERASPEWARAYIETNALISRIGDTLEAVLARSGFSVGKIPATHNFDPEVLISDWSHRHLAAIAGLGAFGLNNMLITGEGCCGRFGSLVTDCPLESVKKTVAEKCLYKIDGSCGACVQRCVGGAYPEGGFDRFACYRICLENAEIHRDIGFADVCGKCLVGLPCSAKDPSARRRG</sequence>
<comment type="caution">
    <text evidence="1">The sequence shown here is derived from an EMBL/GenBank/DDBJ whole genome shotgun (WGS) entry which is preliminary data.</text>
</comment>
<gene>
    <name evidence="1" type="ORF">K7J14_07355</name>
</gene>
<organism evidence="1 2">
    <name type="scientific">Teretinema zuelzerae</name>
    <dbReference type="NCBI Taxonomy" id="156"/>
    <lineage>
        <taxon>Bacteria</taxon>
        <taxon>Pseudomonadati</taxon>
        <taxon>Spirochaetota</taxon>
        <taxon>Spirochaetia</taxon>
        <taxon>Spirochaetales</taxon>
        <taxon>Treponemataceae</taxon>
        <taxon>Teretinema</taxon>
    </lineage>
</organism>
<dbReference type="AlphaFoldDB" id="A0AAE3JIS2"/>
<name>A0AAE3JIS2_9SPIR</name>